<reference evidence="2 3" key="2">
    <citation type="submission" date="2015-05" db="EMBL/GenBank/DDBJ databases">
        <authorList>
            <person name="Morales-Cruz A."/>
            <person name="Amrine K.C."/>
            <person name="Cantu D."/>
        </authorList>
    </citation>
    <scope>NUCLEOTIDE SEQUENCE [LARGE SCALE GENOMIC DNA]</scope>
    <source>
        <strain evidence="2">UCRPC4</strain>
    </source>
</reference>
<dbReference type="Pfam" id="PF09849">
    <property type="entry name" value="DUF2076"/>
    <property type="match status" value="1"/>
</dbReference>
<dbReference type="GO" id="GO:0007005">
    <property type="term" value="P:mitochondrion organization"/>
    <property type="evidence" value="ECO:0007669"/>
    <property type="project" value="InterPro"/>
</dbReference>
<dbReference type="PANTHER" id="PTHR13523:SF2">
    <property type="entry name" value="COILED-COIL-HELIX-COILED-COIL-HELIX DOMAIN CONTAINING 2, ISOFORM A-RELATED"/>
    <property type="match status" value="1"/>
</dbReference>
<dbReference type="InterPro" id="IPR009069">
    <property type="entry name" value="Cys_alpha_HP_mot_SF"/>
</dbReference>
<keyword evidence="3" id="KW-1185">Reference proteome</keyword>
<organism evidence="2 3">
    <name type="scientific">Phaeomoniella chlamydospora</name>
    <name type="common">Phaeoacremonium chlamydosporum</name>
    <dbReference type="NCBI Taxonomy" id="158046"/>
    <lineage>
        <taxon>Eukaryota</taxon>
        <taxon>Fungi</taxon>
        <taxon>Dikarya</taxon>
        <taxon>Ascomycota</taxon>
        <taxon>Pezizomycotina</taxon>
        <taxon>Eurotiomycetes</taxon>
        <taxon>Chaetothyriomycetidae</taxon>
        <taxon>Phaeomoniellales</taxon>
        <taxon>Phaeomoniellaceae</taxon>
        <taxon>Phaeomoniella</taxon>
    </lineage>
</organism>
<dbReference type="SUPFAM" id="SSF47072">
    <property type="entry name" value="Cysteine alpha-hairpin motif"/>
    <property type="match status" value="1"/>
</dbReference>
<dbReference type="GO" id="GO:0005634">
    <property type="term" value="C:nucleus"/>
    <property type="evidence" value="ECO:0007669"/>
    <property type="project" value="TreeGrafter"/>
</dbReference>
<sequence>MPRQSRGRSSAPAPSRAPTRPQAVPARPAAPQQQQTRPASTAAYPPPAQVGHPPAGAQQAPPQASQGPGLFGQMASTAAGVAVGSSIGHAVGSMFTGWGGSSSEPAAQQQQQQQSVDAYAKPMDANLYGNATQSNYATENGPCAADIKSFNTCMTEHQGNMSICGWYLDQLKACTQAARQY</sequence>
<feature type="compositionally biased region" description="Low complexity" evidence="1">
    <location>
        <begin position="1"/>
        <end position="68"/>
    </location>
</feature>
<reference evidence="2 3" key="1">
    <citation type="submission" date="2015-05" db="EMBL/GenBank/DDBJ databases">
        <title>Distinctive expansion of gene families associated with plant cell wall degradation and secondary metabolism in the genomes of grapevine trunk pathogens.</title>
        <authorList>
            <person name="Lawrence D.P."/>
            <person name="Travadon R."/>
            <person name="Rolshausen P.E."/>
            <person name="Baumgartner K."/>
        </authorList>
    </citation>
    <scope>NUCLEOTIDE SEQUENCE [LARGE SCALE GENOMIC DNA]</scope>
    <source>
        <strain evidence="2">UCRPC4</strain>
    </source>
</reference>
<dbReference type="EMBL" id="LCWF01000139">
    <property type="protein sequence ID" value="KKY17649.1"/>
    <property type="molecule type" value="Genomic_DNA"/>
</dbReference>
<accession>A0A0G2E4J5</accession>
<protein>
    <submittedName>
        <fullName evidence="2">Putative chch domain-containing protein</fullName>
    </submittedName>
</protein>
<feature type="region of interest" description="Disordered" evidence="1">
    <location>
        <begin position="96"/>
        <end position="116"/>
    </location>
</feature>
<dbReference type="InterPro" id="IPR018648">
    <property type="entry name" value="DUF2076"/>
</dbReference>
<feature type="region of interest" description="Disordered" evidence="1">
    <location>
        <begin position="1"/>
        <end position="71"/>
    </location>
</feature>
<name>A0A0G2E4J5_PHACM</name>
<evidence type="ECO:0000313" key="3">
    <source>
        <dbReference type="Proteomes" id="UP000053317"/>
    </source>
</evidence>
<dbReference type="InterPro" id="IPR055304">
    <property type="entry name" value="CHCHD2/10-like"/>
</dbReference>
<dbReference type="AlphaFoldDB" id="A0A0G2E4J5"/>
<comment type="caution">
    <text evidence="2">The sequence shown here is derived from an EMBL/GenBank/DDBJ whole genome shotgun (WGS) entry which is preliminary data.</text>
</comment>
<evidence type="ECO:0000313" key="2">
    <source>
        <dbReference type="EMBL" id="KKY17649.1"/>
    </source>
</evidence>
<dbReference type="GO" id="GO:0005739">
    <property type="term" value="C:mitochondrion"/>
    <property type="evidence" value="ECO:0007669"/>
    <property type="project" value="TreeGrafter"/>
</dbReference>
<dbReference type="PANTHER" id="PTHR13523">
    <property type="entry name" value="COILED-COIL-HELIX-COILED-COIL-HELIX DOMAIN CONTAINING 2/NUR77"/>
    <property type="match status" value="1"/>
</dbReference>
<gene>
    <name evidence="2" type="ORF">UCRPC4_g05453</name>
</gene>
<dbReference type="Proteomes" id="UP000053317">
    <property type="component" value="Unassembled WGS sequence"/>
</dbReference>
<proteinExistence type="predicted"/>
<evidence type="ECO:0000256" key="1">
    <source>
        <dbReference type="SAM" id="MobiDB-lite"/>
    </source>
</evidence>
<dbReference type="OrthoDB" id="1106148at2759"/>